<feature type="compositionally biased region" description="Low complexity" evidence="1">
    <location>
        <begin position="347"/>
        <end position="367"/>
    </location>
</feature>
<feature type="region of interest" description="Disordered" evidence="1">
    <location>
        <begin position="745"/>
        <end position="774"/>
    </location>
</feature>
<dbReference type="Proteomes" id="UP001165090">
    <property type="component" value="Unassembled WGS sequence"/>
</dbReference>
<keyword evidence="3" id="KW-1185">Reference proteome</keyword>
<feature type="region of interest" description="Disordered" evidence="1">
    <location>
        <begin position="257"/>
        <end position="280"/>
    </location>
</feature>
<feature type="compositionally biased region" description="Low complexity" evidence="1">
    <location>
        <begin position="1611"/>
        <end position="1633"/>
    </location>
</feature>
<feature type="region of interest" description="Disordered" evidence="1">
    <location>
        <begin position="1"/>
        <end position="70"/>
    </location>
</feature>
<reference evidence="2 3" key="1">
    <citation type="journal article" date="2023" name="IScience">
        <title>Expanded male sex-determining region conserved during the evolution of homothallism in the green alga Volvox.</title>
        <authorList>
            <person name="Yamamoto K."/>
            <person name="Matsuzaki R."/>
            <person name="Mahakham W."/>
            <person name="Heman W."/>
            <person name="Sekimoto H."/>
            <person name="Kawachi M."/>
            <person name="Minakuchi Y."/>
            <person name="Toyoda A."/>
            <person name="Nozaki H."/>
        </authorList>
    </citation>
    <scope>NUCLEOTIDE SEQUENCE [LARGE SCALE GENOMIC DNA]</scope>
    <source>
        <strain evidence="2 3">NIES-4468</strain>
    </source>
</reference>
<proteinExistence type="predicted"/>
<sequence>AAARAAARTAKRHQRPERDPAAVQVQAWQPDLPEAAASQRRAPTFGDRNSARLARSGRPDGGRGRQNSASCISASAAQSLALMQLQSDARNIPSLLRIIDPTAAAVAAALVATAPSSPTTGSGAAIAAAAAAAAKLPGRVRAVSGSGYYSRPHSLSFLQILSPRLARLSPLRRIKHYIGSPPLSSSPTIVTGLKANGAYEASPLLRRARSSEPVILSEPLGASSDDSSDDRSVAGAFSAADLLLRSMRSPRASYSLSVELSQTDRRTSGMPPLGGRVTDPQMALTPAHIEQLLGGMMAEVSGVVGVPEPSMEAIALDDFSVTGGAITGLTPRGGSVRTFGSGAAAAGGASSVSGGSCSAPASPLGGSTSVVDSGRGGTGRFTSMTGLDSKPPSAAVSRHNPYRTYKQPTRPGQAGSTVGEAIAPRSASTTVVATAATPVTATTSHYSRSAASLLRSQQRQCVMTSIVTPGFGDCDVVRGHGHLHGSGGGRPGVGEDTSGFGLTGEASYMSLRSTRSMGPQLTAERSAPALLQGTGTHAGHAFRYRADVLREVFALAHVDPGQLLQRVMTPPRGLRGKPLATTPPGAPCHVAHHMVSPPPSQPSIQAVDLAQQVADLLRQPNQRNSRRYAQLAQQHGFPPWSFSSLASRQPRIRVRSVAQSLRPEPSSAKTDCYPTTTSYGLINPTVSPPLLPPGSVNSLAQAEPRLETEAAAVLEAAQPLPPPEELGVVLEVGRQLVLREVESNAWSRGPSPGPGQEPRVSLTSQLSGQLGGPLRRLSDPWATLGISPSPGTAQLCIQGLPVLEPPRSPGAGGGARSPGGERSSLPTLPAGGGYGRVDGNGRQAGALLSVTTMAQGSRGYTADGSSVVGVGSPGSVAGGGGAGTCGGDLLEGLVGLPLLPLPSSSQNGSFLLPPRIRTSLHIVGTDALPQLRVGSARGPSRRETPSPAPIDAAAARVEAEADLYRRSSEPPSVAASTLGDSCCEHAESSHWTNHPAPQSCRTQFQIQNLPQQQDPAFQRTASNLTMDADGEGAGAGGATAAAAVVAPTGNGASASYSDSEAVPRPTPLQVWTYGRGPRQGGRDSDTMVIDSPTPAGSSSGVRAVPSSSLLGRGAAPGSHSAAAGGGASAASAAVGASWPPPISSPRLEAVGSSMPWSSGNPQSPGALTAPPSNFVRSVTGASSIGGSGTLAPPMLPAAAAWTTAHALTPHRNTSRSRRRKLSDQHSHSIGGRSGVASVLALGSGQGFVGAPVVGVAPDRAGRYSPYGELLGPTPWLQRVGPSSEPPASQLQSSSPPPPPAAVGTAAAAVAVAADAGGHAAGQGQGLGQAQQPTQLPQLHTVKSPGNDKRINSLEVFPAKPAARAMTATTAAAAAATVAAPAPARDTTIPGGWTSTALGSAVGVSAVSATEEWPQSPVAGMPLSASSSPSSAAAAMGSAFSTARYYDTQRGGEGGGRSLPNVPPPPSVTTRLVVRRPAPVLRLPVVAAAQAAASHNTLLQSRGKGSPRTAIGGGGGCSISPVGLMHASTGVTSNSQLVVPHANCEGARTSLEGRPSGNLAPSPMVGGVGPSAGRSLSPDMPYTTCQNGCDGINGLRATQPSPSPSYMLMSEASKTSVATDTATASAGGSGSSSRAAREWRSLERWWQAKGLDEAVIQIHRQPVSAPRTVYL</sequence>
<feature type="non-terminal residue" evidence="2">
    <location>
        <position position="1"/>
    </location>
</feature>
<dbReference type="EMBL" id="BSDZ01000003">
    <property type="protein sequence ID" value="GLI58945.1"/>
    <property type="molecule type" value="Genomic_DNA"/>
</dbReference>
<feature type="region of interest" description="Disordered" evidence="1">
    <location>
        <begin position="347"/>
        <end position="419"/>
    </location>
</feature>
<feature type="region of interest" description="Disordered" evidence="1">
    <location>
        <begin position="1445"/>
        <end position="1466"/>
    </location>
</feature>
<feature type="region of interest" description="Disordered" evidence="1">
    <location>
        <begin position="1206"/>
        <end position="1231"/>
    </location>
</feature>
<organism evidence="2 3">
    <name type="scientific">Volvox africanus</name>
    <dbReference type="NCBI Taxonomy" id="51714"/>
    <lineage>
        <taxon>Eukaryota</taxon>
        <taxon>Viridiplantae</taxon>
        <taxon>Chlorophyta</taxon>
        <taxon>core chlorophytes</taxon>
        <taxon>Chlorophyceae</taxon>
        <taxon>CS clade</taxon>
        <taxon>Chlamydomonadales</taxon>
        <taxon>Volvocaceae</taxon>
        <taxon>Volvox</taxon>
    </lineage>
</organism>
<feature type="region of interest" description="Disordered" evidence="1">
    <location>
        <begin position="1598"/>
        <end position="1635"/>
    </location>
</feature>
<gene>
    <name evidence="2" type="ORF">VaNZ11_000733</name>
</gene>
<protein>
    <submittedName>
        <fullName evidence="2">Uncharacterized protein</fullName>
    </submittedName>
</protein>
<evidence type="ECO:0000313" key="2">
    <source>
        <dbReference type="EMBL" id="GLI58945.1"/>
    </source>
</evidence>
<feature type="region of interest" description="Disordered" evidence="1">
    <location>
        <begin position="1144"/>
        <end position="1174"/>
    </location>
</feature>
<feature type="region of interest" description="Disordered" evidence="1">
    <location>
        <begin position="1274"/>
        <end position="1302"/>
    </location>
</feature>
<comment type="caution">
    <text evidence="2">The sequence shown here is derived from an EMBL/GenBank/DDBJ whole genome shotgun (WGS) entry which is preliminary data.</text>
</comment>
<feature type="region of interest" description="Disordered" evidence="1">
    <location>
        <begin position="801"/>
        <end position="837"/>
    </location>
</feature>
<evidence type="ECO:0000313" key="3">
    <source>
        <dbReference type="Proteomes" id="UP001165090"/>
    </source>
</evidence>
<feature type="compositionally biased region" description="Polar residues" evidence="1">
    <location>
        <begin position="1154"/>
        <end position="1174"/>
    </location>
</feature>
<evidence type="ECO:0000256" key="1">
    <source>
        <dbReference type="SAM" id="MobiDB-lite"/>
    </source>
</evidence>
<feature type="compositionally biased region" description="Low complexity" evidence="1">
    <location>
        <begin position="1095"/>
        <end position="1125"/>
    </location>
</feature>
<name>A0ABQ5RN11_9CHLO</name>
<feature type="region of interest" description="Disordered" evidence="1">
    <location>
        <begin position="1050"/>
        <end position="1125"/>
    </location>
</feature>
<accession>A0ABQ5RN11</accession>